<organism evidence="3 4">
    <name type="scientific">Chloropicon primus</name>
    <dbReference type="NCBI Taxonomy" id="1764295"/>
    <lineage>
        <taxon>Eukaryota</taxon>
        <taxon>Viridiplantae</taxon>
        <taxon>Chlorophyta</taxon>
        <taxon>Chloropicophyceae</taxon>
        <taxon>Chloropicales</taxon>
        <taxon>Chloropicaceae</taxon>
        <taxon>Chloropicon</taxon>
    </lineage>
</organism>
<evidence type="ECO:0000313" key="4">
    <source>
        <dbReference type="Proteomes" id="UP000316726"/>
    </source>
</evidence>
<keyword evidence="1" id="KW-0175">Coiled coil</keyword>
<feature type="coiled-coil region" evidence="1">
    <location>
        <begin position="175"/>
        <end position="241"/>
    </location>
</feature>
<feature type="coiled-coil region" evidence="1">
    <location>
        <begin position="284"/>
        <end position="325"/>
    </location>
</feature>
<evidence type="ECO:0000256" key="1">
    <source>
        <dbReference type="SAM" id="Coils"/>
    </source>
</evidence>
<keyword evidence="4" id="KW-1185">Reference proteome</keyword>
<reference evidence="3 4" key="1">
    <citation type="submission" date="2018-07" db="EMBL/GenBank/DDBJ databases">
        <title>The complete nuclear genome of the prasinophyte Chloropicon primus (CCMP1205).</title>
        <authorList>
            <person name="Pombert J.-F."/>
            <person name="Otis C."/>
            <person name="Turmel M."/>
            <person name="Lemieux C."/>
        </authorList>
    </citation>
    <scope>NUCLEOTIDE SEQUENCE [LARGE SCALE GENOMIC DNA]</scope>
    <source>
        <strain evidence="3 4">CCMP1205</strain>
    </source>
</reference>
<feature type="region of interest" description="Disordered" evidence="2">
    <location>
        <begin position="904"/>
        <end position="948"/>
    </location>
</feature>
<feature type="compositionally biased region" description="Basic and acidic residues" evidence="2">
    <location>
        <begin position="849"/>
        <end position="861"/>
    </location>
</feature>
<dbReference type="Proteomes" id="UP000316726">
    <property type="component" value="Chromosome 6"/>
</dbReference>
<feature type="compositionally biased region" description="Low complexity" evidence="2">
    <location>
        <begin position="917"/>
        <end position="928"/>
    </location>
</feature>
<evidence type="ECO:0000256" key="2">
    <source>
        <dbReference type="SAM" id="MobiDB-lite"/>
    </source>
</evidence>
<feature type="region of interest" description="Disordered" evidence="2">
    <location>
        <begin position="839"/>
        <end position="862"/>
    </location>
</feature>
<evidence type="ECO:0000313" key="3">
    <source>
        <dbReference type="EMBL" id="QDZ21650.1"/>
    </source>
</evidence>
<protein>
    <submittedName>
        <fullName evidence="3">Uncharacterized protein</fullName>
    </submittedName>
</protein>
<gene>
    <name evidence="3" type="ORF">A3770_06p41680</name>
</gene>
<sequence>MYELGPLIGKAELSSGEALPLEENEATLAEFYLDVDECSKHTSKLTRNLKDWKGILESAKAKGGATPSVLQGLKSSAAHQIEKEDEEAKRLNRMKKNALLLEKHLVRLSRLCMSQEEIIHNLRQSERQKYLQGDKGDEHGQYLLEDSSYLHKRLEDLSDALGEKAKECTSMKTKVSRELEARYSLEQRIERLEKKLSAKSQKLEQAESQLAGLEATSESRAKELGEENARLKEELARLESKGLVALEHKMSAAEEDQDLTRISLQARMRDAYLDKVRLERRLRLEDEEDARLSLEARIVEIDSNRSRLRDRLSQLEVEKEGEECLLIHRKKFIRQAGYIAKRIQRRALREFFGEWKELCLAYKRNADPSLDLETLANLSLTDYRFLTMKAFAKWAARCRNSRSNRHKIRKVEKVMMQNNMASVFRAWSVHCQTWRHRRARLVQINSYFKSRTVRISFQKWKALTKKVKRLLYPDLVKQEETSDRLRKIQLLRSSFKAFVAGARISMRQGQIFRKIATTKTRLTKAGVLKHWRRHVHKQRRWDKMRAVRFLRAWRSLTVARRRMDVQIGRFEERMRKRIEHEYLVEWNRYMRHKMNHYWILEQWEARQKKRRLREGLDAFKLTVARKLRGSKFAVMMKQLHIQNVRAKAFYKWVATTAANILTFAIQKVHDHLNTVDIGLMSVAVQYDENDPKMQDIMVIAQKIDTNLEGVKAALADAHAVFKEVRRTRSIVGEYNPSINGMTENAAPSEHMNAQELGLSPGAQAILLKRKVLNVKGQLNAYKLSKMVKAQQYLGLDQNQVRGRREAGDDYADGEPGTPPSSLRAHTDLLKRSLDTAVAKLQSRSTAATTRERPPRRARDTDFVSEVSSISMSDVKDMYGKVSKIRRNLESELEKSTKLTTYFMERTPTKQASSNQHSPYGTPPGSSSSKNPWRPPGVIPSPGWKHELQ</sequence>
<accession>A0A5B8MQI5</accession>
<name>A0A5B8MQI5_9CHLO</name>
<dbReference type="AlphaFoldDB" id="A0A5B8MQI5"/>
<feature type="coiled-coil region" evidence="1">
    <location>
        <begin position="74"/>
        <end position="101"/>
    </location>
</feature>
<dbReference type="EMBL" id="CP031039">
    <property type="protein sequence ID" value="QDZ21650.1"/>
    <property type="molecule type" value="Genomic_DNA"/>
</dbReference>
<proteinExistence type="predicted"/>